<dbReference type="RefSeq" id="WP_030355267.1">
    <property type="nucleotide sequence ID" value="NZ_AZSP01000128.1"/>
</dbReference>
<dbReference type="PANTHER" id="PTHR45688">
    <property type="match status" value="1"/>
</dbReference>
<sequence>MVNQFKPSRAGLLDETDRVLLEKRRKVLGDLYPLFYDHPVHIVRAEGSRIYDAQGREYLDVYNNVPSVGHANRRVAEAVFAQMTTMNTHTRYLQDGIVQYSQRFLGTFPGHLDHVIYTNSGSEANDLGIRIAQGAARRTGVIVTRNAYHGTTQLMSGLSPENGSKMPLSPFVRLVDPPDAYRLGAENAAAAFAAEVERAIWDLKRYGMGTAALLIDSIMSTDGIFTDPAGLLDPAFRAVREAGGFVIADEVQPGMGRTGEHMWGFQRHTAEVDMVTGGKPLANGMPMGCLVLGSHLSNAFASENRYFNTFGGNPATIAAADAVLSEIEDRDLVANAARVGGQLLDGLRALAQKFPVIGDVRGAGLFVGVEIVADSVTKEPDGELAHLLVNSLREEGVLISAVGPWGQVLKVRPPLVFTDTDAAAFLRVFEDVLQSVSE</sequence>
<dbReference type="CDD" id="cd00610">
    <property type="entry name" value="OAT_like"/>
    <property type="match status" value="1"/>
</dbReference>
<dbReference type="InterPro" id="IPR015424">
    <property type="entry name" value="PyrdxlP-dep_Trfase"/>
</dbReference>
<keyword evidence="2 3" id="KW-0663">Pyridoxal phosphate</keyword>
<dbReference type="PROSITE" id="PS00600">
    <property type="entry name" value="AA_TRANSFER_CLASS_3"/>
    <property type="match status" value="1"/>
</dbReference>
<evidence type="ECO:0000313" key="5">
    <source>
        <dbReference type="Proteomes" id="UP000245992"/>
    </source>
</evidence>
<organism evidence="4 5">
    <name type="scientific">Streptomyces scopuliridis RB72</name>
    <dbReference type="NCBI Taxonomy" id="1440053"/>
    <lineage>
        <taxon>Bacteria</taxon>
        <taxon>Bacillati</taxon>
        <taxon>Actinomycetota</taxon>
        <taxon>Actinomycetes</taxon>
        <taxon>Kitasatosporales</taxon>
        <taxon>Streptomycetaceae</taxon>
        <taxon>Streptomyces</taxon>
    </lineage>
</organism>
<dbReference type="PANTHER" id="PTHR45688:SF13">
    <property type="entry name" value="ALANINE--GLYOXYLATE AMINOTRANSFERASE 2-LIKE"/>
    <property type="match status" value="1"/>
</dbReference>
<comment type="similarity">
    <text evidence="1 3">Belongs to the class-III pyridoxal-phosphate-dependent aminotransferase family.</text>
</comment>
<dbReference type="STRING" id="1440053.GCA_000718095_06348"/>
<dbReference type="Gene3D" id="3.90.1150.10">
    <property type="entry name" value="Aspartate Aminotransferase, domain 1"/>
    <property type="match status" value="1"/>
</dbReference>
<evidence type="ECO:0000313" key="4">
    <source>
        <dbReference type="EMBL" id="PVE11762.1"/>
    </source>
</evidence>
<dbReference type="Pfam" id="PF00202">
    <property type="entry name" value="Aminotran_3"/>
    <property type="match status" value="1"/>
</dbReference>
<gene>
    <name evidence="4" type="ORF">Y717_15725</name>
</gene>
<dbReference type="GO" id="GO:0030170">
    <property type="term" value="F:pyridoxal phosphate binding"/>
    <property type="evidence" value="ECO:0007669"/>
    <property type="project" value="InterPro"/>
</dbReference>
<dbReference type="OrthoDB" id="9801834at2"/>
<dbReference type="AlphaFoldDB" id="A0A2T7T9I5"/>
<name>A0A2T7T9I5_9ACTN</name>
<dbReference type="Gene3D" id="3.40.640.10">
    <property type="entry name" value="Type I PLP-dependent aspartate aminotransferase-like (Major domain)"/>
    <property type="match status" value="1"/>
</dbReference>
<keyword evidence="4" id="KW-0032">Aminotransferase</keyword>
<dbReference type="Proteomes" id="UP000245992">
    <property type="component" value="Unassembled WGS sequence"/>
</dbReference>
<evidence type="ECO:0000256" key="1">
    <source>
        <dbReference type="ARBA" id="ARBA00008954"/>
    </source>
</evidence>
<dbReference type="SUPFAM" id="SSF53383">
    <property type="entry name" value="PLP-dependent transferases"/>
    <property type="match status" value="1"/>
</dbReference>
<dbReference type="InterPro" id="IPR049704">
    <property type="entry name" value="Aminotrans_3_PPA_site"/>
</dbReference>
<dbReference type="InterPro" id="IPR015421">
    <property type="entry name" value="PyrdxlP-dep_Trfase_major"/>
</dbReference>
<evidence type="ECO:0000256" key="2">
    <source>
        <dbReference type="ARBA" id="ARBA00022898"/>
    </source>
</evidence>
<dbReference type="GO" id="GO:0008483">
    <property type="term" value="F:transaminase activity"/>
    <property type="evidence" value="ECO:0007669"/>
    <property type="project" value="UniProtKB-KW"/>
</dbReference>
<accession>A0A2T7T9I5</accession>
<dbReference type="InterPro" id="IPR005814">
    <property type="entry name" value="Aminotrans_3"/>
</dbReference>
<dbReference type="PIRSF" id="PIRSF000521">
    <property type="entry name" value="Transaminase_4ab_Lys_Orn"/>
    <property type="match status" value="1"/>
</dbReference>
<protein>
    <submittedName>
        <fullName evidence="4">4-aminobutyrate aminotransferase</fullName>
    </submittedName>
</protein>
<reference evidence="4 5" key="1">
    <citation type="submission" date="2013-12" db="EMBL/GenBank/DDBJ databases">
        <title>Annotated genome of Streptomyces scopuliridis.</title>
        <authorList>
            <person name="Olson J.B."/>
        </authorList>
    </citation>
    <scope>NUCLEOTIDE SEQUENCE [LARGE SCALE GENOMIC DNA]</scope>
    <source>
        <strain evidence="4 5">RB72</strain>
    </source>
</reference>
<dbReference type="InterPro" id="IPR015422">
    <property type="entry name" value="PyrdxlP-dep_Trfase_small"/>
</dbReference>
<keyword evidence="5" id="KW-1185">Reference proteome</keyword>
<comment type="caution">
    <text evidence="4">The sequence shown here is derived from an EMBL/GenBank/DDBJ whole genome shotgun (WGS) entry which is preliminary data.</text>
</comment>
<dbReference type="EMBL" id="AZSP01000128">
    <property type="protein sequence ID" value="PVE11762.1"/>
    <property type="molecule type" value="Genomic_DNA"/>
</dbReference>
<keyword evidence="4" id="KW-0808">Transferase</keyword>
<proteinExistence type="inferred from homology"/>
<evidence type="ECO:0000256" key="3">
    <source>
        <dbReference type="RuleBase" id="RU003560"/>
    </source>
</evidence>